<comment type="similarity">
    <text evidence="1">Belongs to the LCL3 family.</text>
</comment>
<organism evidence="7 8">
    <name type="scientific">Dimargaris cristalligena</name>
    <dbReference type="NCBI Taxonomy" id="215637"/>
    <lineage>
        <taxon>Eukaryota</taxon>
        <taxon>Fungi</taxon>
        <taxon>Fungi incertae sedis</taxon>
        <taxon>Zoopagomycota</taxon>
        <taxon>Kickxellomycotina</taxon>
        <taxon>Dimargaritomycetes</taxon>
        <taxon>Dimargaritales</taxon>
        <taxon>Dimargaritaceae</taxon>
        <taxon>Dimargaris</taxon>
    </lineage>
</organism>
<sequence>RRFPTADHLPLNYIARHKPLHGRVVRISDSDNFRLYHTPPLWFKPIPNLSREYMKQTIHIRLAGIDAPESKFFSMPGQPFAAEAKQWLTQQLDQRRITVIPLGKDRYNRLLGMVYVRSWLFFKTNISLKMVGAGFATIYRQHGAEYGGILPQLELAEQKAR</sequence>
<keyword evidence="4" id="KW-0378">Hydrolase</keyword>
<dbReference type="Pfam" id="PF00565">
    <property type="entry name" value="SNase"/>
    <property type="match status" value="1"/>
</dbReference>
<dbReference type="SUPFAM" id="SSF50199">
    <property type="entry name" value="Staphylococcal nuclease"/>
    <property type="match status" value="1"/>
</dbReference>
<accession>A0A4Q0A1J5</accession>
<evidence type="ECO:0000256" key="3">
    <source>
        <dbReference type="ARBA" id="ARBA00022759"/>
    </source>
</evidence>
<dbReference type="EMBL" id="ML002231">
    <property type="protein sequence ID" value="RKP39996.1"/>
    <property type="molecule type" value="Genomic_DNA"/>
</dbReference>
<dbReference type="PANTHER" id="PTHR12302">
    <property type="entry name" value="EBNA2 BINDING PROTEIN P100"/>
    <property type="match status" value="1"/>
</dbReference>
<reference evidence="8" key="1">
    <citation type="journal article" date="2018" name="Nat. Microbiol.">
        <title>Leveraging single-cell genomics to expand the fungal tree of life.</title>
        <authorList>
            <person name="Ahrendt S.R."/>
            <person name="Quandt C.A."/>
            <person name="Ciobanu D."/>
            <person name="Clum A."/>
            <person name="Salamov A."/>
            <person name="Andreopoulos B."/>
            <person name="Cheng J.F."/>
            <person name="Woyke T."/>
            <person name="Pelin A."/>
            <person name="Henrissat B."/>
            <person name="Reynolds N.K."/>
            <person name="Benny G.L."/>
            <person name="Smith M.E."/>
            <person name="James T.Y."/>
            <person name="Grigoriev I.V."/>
        </authorList>
    </citation>
    <scope>NUCLEOTIDE SEQUENCE [LARGE SCALE GENOMIC DNA]</scope>
    <source>
        <strain evidence="8">RSA 468</strain>
    </source>
</reference>
<proteinExistence type="inferred from homology"/>
<protein>
    <recommendedName>
        <fullName evidence="6">TNase-like domain-containing protein</fullName>
    </recommendedName>
</protein>
<dbReference type="PROSITE" id="PS50830">
    <property type="entry name" value="TNASE_3"/>
    <property type="match status" value="1"/>
</dbReference>
<dbReference type="AlphaFoldDB" id="A0A4Q0A1J5"/>
<evidence type="ECO:0000313" key="7">
    <source>
        <dbReference type="EMBL" id="RKP39996.1"/>
    </source>
</evidence>
<keyword evidence="3" id="KW-0255">Endonuclease</keyword>
<dbReference type="Proteomes" id="UP000268162">
    <property type="component" value="Unassembled WGS sequence"/>
</dbReference>
<keyword evidence="8" id="KW-1185">Reference proteome</keyword>
<dbReference type="InterPro" id="IPR016071">
    <property type="entry name" value="Staphylococal_nuclease_OB-fold"/>
</dbReference>
<dbReference type="PANTHER" id="PTHR12302:SF3">
    <property type="entry name" value="SERINE_THREONINE-PROTEIN KINASE 31"/>
    <property type="match status" value="1"/>
</dbReference>
<feature type="non-terminal residue" evidence="7">
    <location>
        <position position="1"/>
    </location>
</feature>
<dbReference type="STRING" id="215637.A0A4Q0A1J5"/>
<dbReference type="GO" id="GO:0005739">
    <property type="term" value="C:mitochondrion"/>
    <property type="evidence" value="ECO:0007669"/>
    <property type="project" value="TreeGrafter"/>
</dbReference>
<evidence type="ECO:0000259" key="6">
    <source>
        <dbReference type="PROSITE" id="PS50830"/>
    </source>
</evidence>
<evidence type="ECO:0000256" key="5">
    <source>
        <dbReference type="ARBA" id="ARBA00022837"/>
    </source>
</evidence>
<gene>
    <name evidence="7" type="ORF">BJ085DRAFT_8357</name>
</gene>
<dbReference type="SMART" id="SM00318">
    <property type="entry name" value="SNc"/>
    <property type="match status" value="1"/>
</dbReference>
<evidence type="ECO:0000256" key="2">
    <source>
        <dbReference type="ARBA" id="ARBA00022722"/>
    </source>
</evidence>
<evidence type="ECO:0000256" key="4">
    <source>
        <dbReference type="ARBA" id="ARBA00022801"/>
    </source>
</evidence>
<dbReference type="GO" id="GO:0004519">
    <property type="term" value="F:endonuclease activity"/>
    <property type="evidence" value="ECO:0007669"/>
    <property type="project" value="UniProtKB-KW"/>
</dbReference>
<keyword evidence="5" id="KW-0106">Calcium</keyword>
<dbReference type="Gene3D" id="2.40.50.90">
    <property type="match status" value="1"/>
</dbReference>
<feature type="domain" description="TNase-like" evidence="6">
    <location>
        <begin position="18"/>
        <end position="161"/>
    </location>
</feature>
<dbReference type="GO" id="GO:0016787">
    <property type="term" value="F:hydrolase activity"/>
    <property type="evidence" value="ECO:0007669"/>
    <property type="project" value="UniProtKB-KW"/>
</dbReference>
<name>A0A4Q0A1J5_9FUNG</name>
<evidence type="ECO:0000313" key="8">
    <source>
        <dbReference type="Proteomes" id="UP000268162"/>
    </source>
</evidence>
<evidence type="ECO:0000256" key="1">
    <source>
        <dbReference type="ARBA" id="ARBA00005435"/>
    </source>
</evidence>
<keyword evidence="2" id="KW-0540">Nuclease</keyword>
<dbReference type="InterPro" id="IPR035437">
    <property type="entry name" value="SNase_OB-fold_sf"/>
</dbReference>
<feature type="non-terminal residue" evidence="7">
    <location>
        <position position="161"/>
    </location>
</feature>